<accession>A0A1H9S283</accession>
<name>A0A1H9S283_9GAMM</name>
<protein>
    <submittedName>
        <fullName evidence="1">Uncharacterized protein</fullName>
    </submittedName>
</protein>
<reference evidence="2" key="1">
    <citation type="submission" date="2016-10" db="EMBL/GenBank/DDBJ databases">
        <authorList>
            <person name="Varghese N."/>
            <person name="Submissions S."/>
        </authorList>
    </citation>
    <scope>NUCLEOTIDE SEQUENCE [LARGE SCALE GENOMIC DNA]</scope>
    <source>
        <strain evidence="2">CGMCC 1.6495</strain>
    </source>
</reference>
<evidence type="ECO:0000313" key="2">
    <source>
        <dbReference type="Proteomes" id="UP000198505"/>
    </source>
</evidence>
<gene>
    <name evidence="1" type="ORF">SAMN04487958_10322</name>
</gene>
<proteinExistence type="predicted"/>
<dbReference type="EMBL" id="FOGS01000003">
    <property type="protein sequence ID" value="SER79132.1"/>
    <property type="molecule type" value="Genomic_DNA"/>
</dbReference>
<organism evidence="1 2">
    <name type="scientific">Vreelandella subterranea</name>
    <dbReference type="NCBI Taxonomy" id="416874"/>
    <lineage>
        <taxon>Bacteria</taxon>
        <taxon>Pseudomonadati</taxon>
        <taxon>Pseudomonadota</taxon>
        <taxon>Gammaproteobacteria</taxon>
        <taxon>Oceanospirillales</taxon>
        <taxon>Halomonadaceae</taxon>
        <taxon>Vreelandella</taxon>
    </lineage>
</organism>
<keyword evidence="2" id="KW-1185">Reference proteome</keyword>
<evidence type="ECO:0000313" key="1">
    <source>
        <dbReference type="EMBL" id="SER79132.1"/>
    </source>
</evidence>
<sequence>MTGIGEAVAAVRGAYALARSAKDITDKVKLDTAVSEVLDALGNAQSALLELQQQHFELIDENRELKAKMSREERFDQYRLKETPQGGFILELKDEYVTADNPPHNICPVCKEEGKLSVMPKGRNHYSCSACDYSAEHTQPVWPV</sequence>
<dbReference type="Proteomes" id="UP000198505">
    <property type="component" value="Unassembled WGS sequence"/>
</dbReference>
<dbReference type="RefSeq" id="WP_092826045.1">
    <property type="nucleotide sequence ID" value="NZ_FOGS01000003.1"/>
</dbReference>
<dbReference type="AlphaFoldDB" id="A0A1H9S283"/>